<evidence type="ECO:0000313" key="1">
    <source>
        <dbReference type="EMBL" id="RZC61372.1"/>
    </source>
</evidence>
<accession>A0A4Y7JMY1</accession>
<sequence>MFDLFAHQSLDIEELVRVEFGRTKKIYAILQETLQALGGKAMVVGHTPQTEGINCKYSCCIWRVYVAMSSGVLNSIPEVLEIIDNEAREIRRRTNMFSEFQIVDYRWRFLHLIRRLLEFLATICVEVHPVAILLVKGNLVALEMDISKIFLSSFPYLFFFDLWLHMVQYLACSW</sequence>
<protein>
    <submittedName>
        <fullName evidence="1">Uncharacterized protein</fullName>
    </submittedName>
</protein>
<reference evidence="1 2" key="1">
    <citation type="journal article" date="2018" name="Science">
        <title>The opium poppy genome and morphinan production.</title>
        <authorList>
            <person name="Guo L."/>
            <person name="Winzer T."/>
            <person name="Yang X."/>
            <person name="Li Y."/>
            <person name="Ning Z."/>
            <person name="He Z."/>
            <person name="Teodor R."/>
            <person name="Lu Y."/>
            <person name="Bowser T.A."/>
            <person name="Graham I.A."/>
            <person name="Ye K."/>
        </authorList>
    </citation>
    <scope>NUCLEOTIDE SEQUENCE [LARGE SCALE GENOMIC DNA]</scope>
    <source>
        <strain evidence="2">cv. HN1</strain>
        <tissue evidence="1">Leaves</tissue>
    </source>
</reference>
<dbReference type="PANTHER" id="PTHR46546:SF4">
    <property type="entry name" value="SHEWANELLA-LIKE PROTEIN PHOSPHATASE 1"/>
    <property type="match status" value="1"/>
</dbReference>
<dbReference type="Gene3D" id="3.60.21.10">
    <property type="match status" value="1"/>
</dbReference>
<organism evidence="1 2">
    <name type="scientific">Papaver somniferum</name>
    <name type="common">Opium poppy</name>
    <dbReference type="NCBI Taxonomy" id="3469"/>
    <lineage>
        <taxon>Eukaryota</taxon>
        <taxon>Viridiplantae</taxon>
        <taxon>Streptophyta</taxon>
        <taxon>Embryophyta</taxon>
        <taxon>Tracheophyta</taxon>
        <taxon>Spermatophyta</taxon>
        <taxon>Magnoliopsida</taxon>
        <taxon>Ranunculales</taxon>
        <taxon>Papaveraceae</taxon>
        <taxon>Papaveroideae</taxon>
        <taxon>Papaver</taxon>
    </lineage>
</organism>
<dbReference type="AlphaFoldDB" id="A0A4Y7JMY1"/>
<evidence type="ECO:0000313" key="2">
    <source>
        <dbReference type="Proteomes" id="UP000316621"/>
    </source>
</evidence>
<dbReference type="PANTHER" id="PTHR46546">
    <property type="entry name" value="SHEWANELLA-LIKE PROTEIN PHOSPHATASE 1"/>
    <property type="match status" value="1"/>
</dbReference>
<name>A0A4Y7JMY1_PAPSO</name>
<dbReference type="Gramene" id="RZC61372">
    <property type="protein sequence ID" value="RZC61372"/>
    <property type="gene ID" value="C5167_023128"/>
</dbReference>
<dbReference type="EMBL" id="CM010719">
    <property type="protein sequence ID" value="RZC61372.1"/>
    <property type="molecule type" value="Genomic_DNA"/>
</dbReference>
<dbReference type="InterPro" id="IPR029052">
    <property type="entry name" value="Metallo-depent_PP-like"/>
</dbReference>
<keyword evidence="2" id="KW-1185">Reference proteome</keyword>
<gene>
    <name evidence="1" type="ORF">C5167_023128</name>
</gene>
<proteinExistence type="predicted"/>
<dbReference type="STRING" id="3469.A0A4Y7JMY1"/>
<dbReference type="Proteomes" id="UP000316621">
    <property type="component" value="Chromosome 5"/>
</dbReference>